<dbReference type="EnsemblPlants" id="MELO3C033519.2.1">
    <property type="protein sequence ID" value="MELO3C033519.2.1"/>
    <property type="gene ID" value="MELO3C033519.2"/>
</dbReference>
<sequence>MIKEKQIGYHNLLGGLSLTKQHSSLTRQHSQNSSSLPKPELLFIILNSNITPNNILNISVLTFRNKDHQDTYHHIIIILLLFCYKH</sequence>
<proteinExistence type="predicted"/>
<protein>
    <submittedName>
        <fullName evidence="1">Uncharacterized protein</fullName>
    </submittedName>
</protein>
<organism evidence="1">
    <name type="scientific">Cucumis melo</name>
    <name type="common">Muskmelon</name>
    <dbReference type="NCBI Taxonomy" id="3656"/>
    <lineage>
        <taxon>Eukaryota</taxon>
        <taxon>Viridiplantae</taxon>
        <taxon>Streptophyta</taxon>
        <taxon>Embryophyta</taxon>
        <taxon>Tracheophyta</taxon>
        <taxon>Spermatophyta</taxon>
        <taxon>Magnoliopsida</taxon>
        <taxon>eudicotyledons</taxon>
        <taxon>Gunneridae</taxon>
        <taxon>Pentapetalae</taxon>
        <taxon>rosids</taxon>
        <taxon>fabids</taxon>
        <taxon>Cucurbitales</taxon>
        <taxon>Cucurbitaceae</taxon>
        <taxon>Benincaseae</taxon>
        <taxon>Cucumis</taxon>
    </lineage>
</organism>
<name>A0A9I9EHM1_CUCME</name>
<reference evidence="1" key="1">
    <citation type="submission" date="2023-03" db="UniProtKB">
        <authorList>
            <consortium name="EnsemblPlants"/>
        </authorList>
    </citation>
    <scope>IDENTIFICATION</scope>
</reference>
<accession>A0A9I9EHM1</accession>
<dbReference type="AlphaFoldDB" id="A0A9I9EHM1"/>
<dbReference type="Gramene" id="MELO3C033519.2.1">
    <property type="protein sequence ID" value="MELO3C033519.2.1"/>
    <property type="gene ID" value="MELO3C033519.2"/>
</dbReference>
<evidence type="ECO:0000313" key="1">
    <source>
        <dbReference type="EnsemblPlants" id="MELO3C033519.2.1"/>
    </source>
</evidence>